<proteinExistence type="predicted"/>
<gene>
    <name evidence="2" type="ORF">GCM10011511_35680</name>
</gene>
<dbReference type="Proteomes" id="UP000607559">
    <property type="component" value="Unassembled WGS sequence"/>
</dbReference>
<reference evidence="2" key="2">
    <citation type="submission" date="2020-09" db="EMBL/GenBank/DDBJ databases">
        <authorList>
            <person name="Sun Q."/>
            <person name="Zhou Y."/>
        </authorList>
    </citation>
    <scope>NUCLEOTIDE SEQUENCE</scope>
    <source>
        <strain evidence="2">CGMCC 1.15448</strain>
    </source>
</reference>
<dbReference type="RefSeq" id="WP_188934177.1">
    <property type="nucleotide sequence ID" value="NZ_BMJC01000004.1"/>
</dbReference>
<evidence type="ECO:0000259" key="1">
    <source>
        <dbReference type="Pfam" id="PF03432"/>
    </source>
</evidence>
<dbReference type="AlphaFoldDB" id="A0A8J2UF43"/>
<comment type="caution">
    <text evidence="2">The sequence shown here is derived from an EMBL/GenBank/DDBJ whole genome shotgun (WGS) entry which is preliminary data.</text>
</comment>
<evidence type="ECO:0000313" key="2">
    <source>
        <dbReference type="EMBL" id="GGB09013.1"/>
    </source>
</evidence>
<dbReference type="EMBL" id="BMJC01000004">
    <property type="protein sequence ID" value="GGB09013.1"/>
    <property type="molecule type" value="Genomic_DNA"/>
</dbReference>
<name>A0A8J2UF43_9BACT</name>
<evidence type="ECO:0000313" key="3">
    <source>
        <dbReference type="Proteomes" id="UP000607559"/>
    </source>
</evidence>
<dbReference type="InterPro" id="IPR005094">
    <property type="entry name" value="Endonuclease_MobA/VirD2"/>
</dbReference>
<sequence length="367" mass="42344">MQPQIKPNNGIYFSLHYNEQKIDEGKAERIGAENFLKDHDQLTEEEILDRFRQRSSFNERLHDYGVHFSLNFGKEEKLDNKRLVEVANRYMTGMGFEDQPYVVYRHLDAGHTHVHIVATTVRADGRLKKLEPKDYHASHRLCRELEREFSLEKNLKATAEDQLRFAVDHAQKITYGEQGLTHAISDVLNTVVDHYNYTSLDEFNAILKQYNVTANPGLEDSRLRKLGGLLYHALDENGNRIGKPIKASAFLLKPTIKKLEKKFAENLRNREAPRERLHTAIEWAVAGETPDWARFKENLEREGIDVVTAKRADGEERVFFVDHVGKYAFGGESLGAGYDLAALRKRLAPEQQLEEQQSQEHQINLHL</sequence>
<keyword evidence="3" id="KW-1185">Reference proteome</keyword>
<organism evidence="2 3">
    <name type="scientific">Puia dinghuensis</name>
    <dbReference type="NCBI Taxonomy" id="1792502"/>
    <lineage>
        <taxon>Bacteria</taxon>
        <taxon>Pseudomonadati</taxon>
        <taxon>Bacteroidota</taxon>
        <taxon>Chitinophagia</taxon>
        <taxon>Chitinophagales</taxon>
        <taxon>Chitinophagaceae</taxon>
        <taxon>Puia</taxon>
    </lineage>
</organism>
<dbReference type="Pfam" id="PF03432">
    <property type="entry name" value="Relaxase"/>
    <property type="match status" value="1"/>
</dbReference>
<reference evidence="2" key="1">
    <citation type="journal article" date="2014" name="Int. J. Syst. Evol. Microbiol.">
        <title>Complete genome sequence of Corynebacterium casei LMG S-19264T (=DSM 44701T), isolated from a smear-ripened cheese.</title>
        <authorList>
            <consortium name="US DOE Joint Genome Institute (JGI-PGF)"/>
            <person name="Walter F."/>
            <person name="Albersmeier A."/>
            <person name="Kalinowski J."/>
            <person name="Ruckert C."/>
        </authorList>
    </citation>
    <scope>NUCLEOTIDE SEQUENCE</scope>
    <source>
        <strain evidence="2">CGMCC 1.15448</strain>
    </source>
</reference>
<accession>A0A8J2UF43</accession>
<protein>
    <submittedName>
        <fullName evidence="2">Mobilization protein</fullName>
    </submittedName>
</protein>
<feature type="domain" description="MobA/VirD2-like nuclease" evidence="1">
    <location>
        <begin position="17"/>
        <end position="151"/>
    </location>
</feature>